<dbReference type="InterPro" id="IPR027417">
    <property type="entry name" value="P-loop_NTPase"/>
</dbReference>
<dbReference type="GO" id="GO:0005524">
    <property type="term" value="F:ATP binding"/>
    <property type="evidence" value="ECO:0007669"/>
    <property type="project" value="UniProtKB-KW"/>
</dbReference>
<keyword evidence="10" id="KW-0067">ATP-binding</keyword>
<dbReference type="Pfam" id="PF00512">
    <property type="entry name" value="HisKA"/>
    <property type="match status" value="1"/>
</dbReference>
<keyword evidence="5" id="KW-0597">Phosphoprotein</keyword>
<comment type="catalytic activity">
    <reaction evidence="1">
        <text>ATP + protein L-histidine = ADP + protein N-phospho-L-histidine.</text>
        <dbReference type="EC" id="2.7.13.3"/>
    </reaction>
</comment>
<evidence type="ECO:0000256" key="7">
    <source>
        <dbReference type="ARBA" id="ARBA00022692"/>
    </source>
</evidence>
<dbReference type="GO" id="GO:0005886">
    <property type="term" value="C:plasma membrane"/>
    <property type="evidence" value="ECO:0007669"/>
    <property type="project" value="UniProtKB-SubCell"/>
</dbReference>
<dbReference type="InterPro" id="IPR038318">
    <property type="entry name" value="KdpD_sf"/>
</dbReference>
<dbReference type="Pfam" id="PF02518">
    <property type="entry name" value="HATPase_c"/>
    <property type="match status" value="1"/>
</dbReference>
<dbReference type="EC" id="2.7.13.3" evidence="4"/>
<dbReference type="InterPro" id="IPR036890">
    <property type="entry name" value="HATPase_C_sf"/>
</dbReference>
<dbReference type="AlphaFoldDB" id="A0A221W8H2"/>
<dbReference type="SUPFAM" id="SSF47384">
    <property type="entry name" value="Homodimeric domain of signal transducing histidine kinase"/>
    <property type="match status" value="1"/>
</dbReference>
<dbReference type="CDD" id="cd00082">
    <property type="entry name" value="HisKA"/>
    <property type="match status" value="1"/>
</dbReference>
<dbReference type="InterPro" id="IPR014729">
    <property type="entry name" value="Rossmann-like_a/b/a_fold"/>
</dbReference>
<dbReference type="PANTHER" id="PTHR45569:SF1">
    <property type="entry name" value="SENSOR PROTEIN KDPD"/>
    <property type="match status" value="1"/>
</dbReference>
<dbReference type="InterPro" id="IPR004358">
    <property type="entry name" value="Sig_transdc_His_kin-like_C"/>
</dbReference>
<evidence type="ECO:0000256" key="11">
    <source>
        <dbReference type="ARBA" id="ARBA00022989"/>
    </source>
</evidence>
<evidence type="ECO:0000256" key="4">
    <source>
        <dbReference type="ARBA" id="ARBA00012438"/>
    </source>
</evidence>
<dbReference type="PROSITE" id="PS50109">
    <property type="entry name" value="HIS_KIN"/>
    <property type="match status" value="1"/>
</dbReference>
<dbReference type="Proteomes" id="UP000204221">
    <property type="component" value="Chromosome"/>
</dbReference>
<keyword evidence="18" id="KW-1185">Reference proteome</keyword>
<dbReference type="Gene3D" id="1.10.287.130">
    <property type="match status" value="1"/>
</dbReference>
<keyword evidence="13 15" id="KW-0472">Membrane</keyword>
<evidence type="ECO:0000256" key="1">
    <source>
        <dbReference type="ARBA" id="ARBA00000085"/>
    </source>
</evidence>
<keyword evidence="11 15" id="KW-1133">Transmembrane helix</keyword>
<name>A0A221W8H2_9PSEU</name>
<dbReference type="GO" id="GO:0000155">
    <property type="term" value="F:phosphorelay sensor kinase activity"/>
    <property type="evidence" value="ECO:0007669"/>
    <property type="project" value="InterPro"/>
</dbReference>
<dbReference type="SUPFAM" id="SSF55874">
    <property type="entry name" value="ATPase domain of HSP90 chaperone/DNA topoisomerase II/histidine kinase"/>
    <property type="match status" value="1"/>
</dbReference>
<comment type="subcellular location">
    <subcellularLocation>
        <location evidence="3">Cell membrane</location>
    </subcellularLocation>
    <subcellularLocation>
        <location evidence="2">Membrane</location>
        <topology evidence="2">Multi-pass membrane protein</topology>
    </subcellularLocation>
</comment>
<feature type="region of interest" description="Disordered" evidence="14">
    <location>
        <begin position="625"/>
        <end position="675"/>
    </location>
</feature>
<proteinExistence type="predicted"/>
<dbReference type="Gene3D" id="3.30.565.10">
    <property type="entry name" value="Histidine kinase-like ATPase, C-terminal domain"/>
    <property type="match status" value="1"/>
</dbReference>
<dbReference type="Pfam" id="PF00582">
    <property type="entry name" value="Usp"/>
    <property type="match status" value="1"/>
</dbReference>
<evidence type="ECO:0000256" key="14">
    <source>
        <dbReference type="SAM" id="MobiDB-lite"/>
    </source>
</evidence>
<dbReference type="PRINTS" id="PR00344">
    <property type="entry name" value="BCTRLSENSOR"/>
</dbReference>
<dbReference type="CDD" id="cd00075">
    <property type="entry name" value="HATPase"/>
    <property type="match status" value="1"/>
</dbReference>
<keyword evidence="7 15" id="KW-0812">Transmembrane</keyword>
<evidence type="ECO:0000256" key="6">
    <source>
        <dbReference type="ARBA" id="ARBA00022679"/>
    </source>
</evidence>
<sequence length="960" mass="101686">MVPGDSAARGACVHGMPPRRGPAVRSVTAGEPGQTRLVDIASNPPTDDRGRESRSYGDVGIAGPAAPGANLVAAGRSVSGRDAQQAGRRSGAPRRGELRVYLGAAAGVGKTYAMLGEAARRRERGADVVIGFVESHGRALTEARTEGIEQVPRRRITYQGCELTELDVDAVLARAPEIVLVDELAHTNVPGSRNARRWEDVEELLAAGIDVLTTVNIQHLESLNDVVETITKTRQRETVPDEVVRAAEQVELVDITPEALRRRMAHGNVYAADRVDAALANFFRPGNLGALRELALLWVADQVEVALRRYRADQHITETWETRERVVVSITGGQESETLIRRARRIANRAGAELLVVHALRGDGLSATKPGALARYRQLAVDLGATFHVVVGDDVASALLDFARGVDAMQLVLGSSRRSRAARLWDEGIGAALVRESGSIDVHIVTHPHAGEGGRGRMTPITGRRRALSWALAVLLPGLITCLGLLLRPAVDLSTDVVGFLLVIVIVALVGGLGPALCAAGVSGLLFTYFLTAPQFSLTVSPREQGITLVVMVAVAVMVALVVDRAARLAAQAGRSRAESVLLASYARTVLTHPEPAVRLLEEIRENFGMSSVAMLEHRGAEWVEVGSSGPESSRGVEAAHESGSGRVGRSDRSDGPPLGGLTSGDGRGDVGDEVTSEVVVTPEIRLVLRGRILPAEDQLVLEAAARQALVALRQQRMAAETSAAQRRADATGLRTALLSALGHDLRTPLTTVKTSLAGLRDPSLNLSDVDTAELLAVIDGATDRLAALVANLLDSSRLATGAVAPRIERIGYDEVVFAALAGMEERETVRVEIEESLPDVAADIGLLERAVANVIDNALRYGRGGRSPEVAVRASVYGDRAELWVVDTGPGVPGGSAEEVFAPFQRLGDRDSRPGLGLGLSVARGFLSAMGGTIRAEDTPGGGFTVVISLPMATERTDR</sequence>
<organism evidence="17 18">
    <name type="scientific">Actinoalloteichus hoggarensis</name>
    <dbReference type="NCBI Taxonomy" id="1470176"/>
    <lineage>
        <taxon>Bacteria</taxon>
        <taxon>Bacillati</taxon>
        <taxon>Actinomycetota</taxon>
        <taxon>Actinomycetes</taxon>
        <taxon>Pseudonocardiales</taxon>
        <taxon>Pseudonocardiaceae</taxon>
        <taxon>Actinoalloteichus</taxon>
    </lineage>
</organism>
<feature type="transmembrane region" description="Helical" evidence="15">
    <location>
        <begin position="499"/>
        <end position="527"/>
    </location>
</feature>
<keyword evidence="9" id="KW-0418">Kinase</keyword>
<dbReference type="SMART" id="SM00387">
    <property type="entry name" value="HATPase_c"/>
    <property type="match status" value="1"/>
</dbReference>
<dbReference type="SMART" id="SM00388">
    <property type="entry name" value="HisKA"/>
    <property type="match status" value="1"/>
</dbReference>
<dbReference type="InterPro" id="IPR025201">
    <property type="entry name" value="KdpD_TM"/>
</dbReference>
<dbReference type="FunFam" id="3.40.50.300:FF:000483">
    <property type="entry name" value="Sensor histidine kinase KdpD"/>
    <property type="match status" value="1"/>
</dbReference>
<keyword evidence="6 17" id="KW-0808">Transferase</keyword>
<dbReference type="InterPro" id="IPR003852">
    <property type="entry name" value="Sig_transdc_His_kinase_KdpD_N"/>
</dbReference>
<dbReference type="FunFam" id="3.40.50.620:FF:000112">
    <property type="entry name" value="Sensor histidine kinase KdpD"/>
    <property type="match status" value="1"/>
</dbReference>
<evidence type="ECO:0000313" key="17">
    <source>
        <dbReference type="EMBL" id="ASO22302.1"/>
    </source>
</evidence>
<evidence type="ECO:0000256" key="8">
    <source>
        <dbReference type="ARBA" id="ARBA00022741"/>
    </source>
</evidence>
<dbReference type="PANTHER" id="PTHR45569">
    <property type="entry name" value="SENSOR PROTEIN KDPD"/>
    <property type="match status" value="1"/>
</dbReference>
<dbReference type="Gene3D" id="3.40.50.300">
    <property type="entry name" value="P-loop containing nucleotide triphosphate hydrolases"/>
    <property type="match status" value="1"/>
</dbReference>
<dbReference type="EMBL" id="CP022521">
    <property type="protein sequence ID" value="ASO22302.1"/>
    <property type="molecule type" value="Genomic_DNA"/>
</dbReference>
<dbReference type="GO" id="GO:0005737">
    <property type="term" value="C:cytoplasm"/>
    <property type="evidence" value="ECO:0007669"/>
    <property type="project" value="UniProtKB-ARBA"/>
</dbReference>
<evidence type="ECO:0000256" key="15">
    <source>
        <dbReference type="SAM" id="Phobius"/>
    </source>
</evidence>
<dbReference type="InterPro" id="IPR003594">
    <property type="entry name" value="HATPase_dom"/>
</dbReference>
<feature type="region of interest" description="Disordered" evidence="14">
    <location>
        <begin position="1"/>
        <end position="62"/>
    </location>
</feature>
<feature type="region of interest" description="Disordered" evidence="14">
    <location>
        <begin position="75"/>
        <end position="94"/>
    </location>
</feature>
<reference evidence="17 18" key="1">
    <citation type="submission" date="2017-07" db="EMBL/GenBank/DDBJ databases">
        <title>Complete genome sequence of Actinoalloteichus hoggarensis DSM 45943, type strain of Actinoalloteichus hoggarensis.</title>
        <authorList>
            <person name="Ruckert C."/>
            <person name="Nouioui I."/>
            <person name="Willmese J."/>
            <person name="van Wezel G."/>
            <person name="Klenk H.-P."/>
            <person name="Kalinowski J."/>
            <person name="Zotchev S.B."/>
        </authorList>
    </citation>
    <scope>NUCLEOTIDE SEQUENCE [LARGE SCALE GENOMIC DNA]</scope>
    <source>
        <strain evidence="17 18">DSM 45943</strain>
    </source>
</reference>
<dbReference type="Gene3D" id="1.20.120.620">
    <property type="entry name" value="Backbone structure of the membrane domain of e. Coli histidine kinase receptor kdpd"/>
    <property type="match status" value="1"/>
</dbReference>
<dbReference type="InterPro" id="IPR005467">
    <property type="entry name" value="His_kinase_dom"/>
</dbReference>
<gene>
    <name evidence="17" type="primary">kdpD</name>
    <name evidence="17" type="ORF">AHOG_23470</name>
</gene>
<dbReference type="SUPFAM" id="SSF52402">
    <property type="entry name" value="Adenine nucleotide alpha hydrolases-like"/>
    <property type="match status" value="1"/>
</dbReference>
<evidence type="ECO:0000256" key="3">
    <source>
        <dbReference type="ARBA" id="ARBA00004236"/>
    </source>
</evidence>
<evidence type="ECO:0000256" key="2">
    <source>
        <dbReference type="ARBA" id="ARBA00004141"/>
    </source>
</evidence>
<dbReference type="Pfam" id="PF13493">
    <property type="entry name" value="DUF4118"/>
    <property type="match status" value="1"/>
</dbReference>
<dbReference type="InterPro" id="IPR052023">
    <property type="entry name" value="Histidine_kinase_KdpD"/>
</dbReference>
<accession>A0A221W8H2</accession>
<dbReference type="InterPro" id="IPR006016">
    <property type="entry name" value="UspA"/>
</dbReference>
<evidence type="ECO:0000256" key="13">
    <source>
        <dbReference type="ARBA" id="ARBA00023136"/>
    </source>
</evidence>
<evidence type="ECO:0000256" key="9">
    <source>
        <dbReference type="ARBA" id="ARBA00022777"/>
    </source>
</evidence>
<feature type="compositionally biased region" description="Basic and acidic residues" evidence="14">
    <location>
        <begin position="46"/>
        <end position="55"/>
    </location>
</feature>
<feature type="transmembrane region" description="Helical" evidence="15">
    <location>
        <begin position="467"/>
        <end position="487"/>
    </location>
</feature>
<evidence type="ECO:0000259" key="16">
    <source>
        <dbReference type="PROSITE" id="PS50109"/>
    </source>
</evidence>
<evidence type="ECO:0000313" key="18">
    <source>
        <dbReference type="Proteomes" id="UP000204221"/>
    </source>
</evidence>
<evidence type="ECO:0000256" key="12">
    <source>
        <dbReference type="ARBA" id="ARBA00023012"/>
    </source>
</evidence>
<feature type="domain" description="Histidine kinase" evidence="16">
    <location>
        <begin position="741"/>
        <end position="955"/>
    </location>
</feature>
<keyword evidence="8" id="KW-0547">Nucleotide-binding</keyword>
<dbReference type="Pfam" id="PF02702">
    <property type="entry name" value="KdpD"/>
    <property type="match status" value="1"/>
</dbReference>
<feature type="transmembrane region" description="Helical" evidence="15">
    <location>
        <begin position="547"/>
        <end position="567"/>
    </location>
</feature>
<keyword evidence="12" id="KW-0902">Two-component regulatory system</keyword>
<dbReference type="KEGG" id="ahg:AHOG_23470"/>
<dbReference type="Gene3D" id="3.40.50.620">
    <property type="entry name" value="HUPs"/>
    <property type="match status" value="1"/>
</dbReference>
<protein>
    <recommendedName>
        <fullName evidence="4">histidine kinase</fullName>
        <ecNumber evidence="4">2.7.13.3</ecNumber>
    </recommendedName>
</protein>
<dbReference type="InterPro" id="IPR003661">
    <property type="entry name" value="HisK_dim/P_dom"/>
</dbReference>
<dbReference type="InterPro" id="IPR036097">
    <property type="entry name" value="HisK_dim/P_sf"/>
</dbReference>
<evidence type="ECO:0000256" key="10">
    <source>
        <dbReference type="ARBA" id="ARBA00022840"/>
    </source>
</evidence>
<evidence type="ECO:0000256" key="5">
    <source>
        <dbReference type="ARBA" id="ARBA00022553"/>
    </source>
</evidence>